<keyword evidence="2" id="KW-0560">Oxidoreductase</keyword>
<protein>
    <submittedName>
        <fullName evidence="3">Short-chain dehydrogenase/reductase SDR</fullName>
    </submittedName>
</protein>
<dbReference type="Gene3D" id="3.40.50.720">
    <property type="entry name" value="NAD(P)-binding Rossmann-like Domain"/>
    <property type="match status" value="1"/>
</dbReference>
<evidence type="ECO:0000313" key="4">
    <source>
        <dbReference type="Proteomes" id="UP000007967"/>
    </source>
</evidence>
<dbReference type="RefSeq" id="WP_012923089.1">
    <property type="nucleotide sequence ID" value="NC_013729.1"/>
</dbReference>
<gene>
    <name evidence="3" type="ordered locus">Kfla_5526</name>
</gene>
<dbReference type="InterPro" id="IPR002347">
    <property type="entry name" value="SDR_fam"/>
</dbReference>
<dbReference type="GO" id="GO:0016491">
    <property type="term" value="F:oxidoreductase activity"/>
    <property type="evidence" value="ECO:0007669"/>
    <property type="project" value="UniProtKB-KW"/>
</dbReference>
<dbReference type="GO" id="GO:0016020">
    <property type="term" value="C:membrane"/>
    <property type="evidence" value="ECO:0007669"/>
    <property type="project" value="TreeGrafter"/>
</dbReference>
<name>D2PN51_KRIFD</name>
<dbReference type="OrthoDB" id="158573at2"/>
<proteinExistence type="inferred from homology"/>
<comment type="similarity">
    <text evidence="1">Belongs to the short-chain dehydrogenases/reductases (SDR) family.</text>
</comment>
<dbReference type="Pfam" id="PF00106">
    <property type="entry name" value="adh_short"/>
    <property type="match status" value="1"/>
</dbReference>
<dbReference type="KEGG" id="kfl:Kfla_5526"/>
<dbReference type="PRINTS" id="PR00081">
    <property type="entry name" value="GDHRDH"/>
</dbReference>
<organism evidence="3 4">
    <name type="scientific">Kribbella flavida (strain DSM 17836 / JCM 10339 / NBRC 14399)</name>
    <dbReference type="NCBI Taxonomy" id="479435"/>
    <lineage>
        <taxon>Bacteria</taxon>
        <taxon>Bacillati</taxon>
        <taxon>Actinomycetota</taxon>
        <taxon>Actinomycetes</taxon>
        <taxon>Propionibacteriales</taxon>
        <taxon>Kribbellaceae</taxon>
        <taxon>Kribbella</taxon>
    </lineage>
</organism>
<dbReference type="HOGENOM" id="CLU_010194_2_10_11"/>
<accession>D2PN51</accession>
<sequence length="219" mass="22939">MRSVLVTGSTGGIGTAIVRALLDRGDRVLAVARAVDRLPDHPDLVPIAADLSRPADLAAALPPLDRLDAVVHCAAVADVAAVTDSPAELWQRTFAVNVTAAAELTRLALPALRAARGAVVFVNQAPGLRAVPQWSAYVGSKKALTELADSLRREEKLRVTTIYPGPTATELLATVRADFGAPYEPDHCVQPATLAGYVLLALDAAPDAYLSELSVLPTP</sequence>
<dbReference type="eggNOG" id="COG4221">
    <property type="taxonomic scope" value="Bacteria"/>
</dbReference>
<dbReference type="STRING" id="479435.Kfla_5526"/>
<dbReference type="InterPro" id="IPR036291">
    <property type="entry name" value="NAD(P)-bd_dom_sf"/>
</dbReference>
<evidence type="ECO:0000256" key="1">
    <source>
        <dbReference type="ARBA" id="ARBA00006484"/>
    </source>
</evidence>
<dbReference type="EMBL" id="CP001736">
    <property type="protein sequence ID" value="ADB34535.1"/>
    <property type="molecule type" value="Genomic_DNA"/>
</dbReference>
<reference evidence="3 4" key="2">
    <citation type="journal article" date="2010" name="Stand. Genomic Sci.">
        <title>Complete genome sequence of Kribbella flavida type strain (IFO 14399).</title>
        <authorList>
            <person name="Pukall R."/>
            <person name="Lapidus A."/>
            <person name="Glavina Del Rio T."/>
            <person name="Copeland A."/>
            <person name="Tice H."/>
            <person name="Cheng J.-F."/>
            <person name="Lucas S."/>
            <person name="Chen F."/>
            <person name="Nolan M."/>
            <person name="LaButti K."/>
            <person name="Pati A."/>
            <person name="Ivanova N."/>
            <person name="Mavrommatis K."/>
            <person name="Mikhailova N."/>
            <person name="Pitluck S."/>
            <person name="Bruce D."/>
            <person name="Goodwin L."/>
            <person name="Land M."/>
            <person name="Hauser L."/>
            <person name="Chang Y.-J."/>
            <person name="Jeffries C.D."/>
            <person name="Chen A."/>
            <person name="Palaniappan K."/>
            <person name="Chain P."/>
            <person name="Rohde M."/>
            <person name="Goeker M."/>
            <person name="Bristow J."/>
            <person name="Eisen J.A."/>
            <person name="Markowitz V."/>
            <person name="Hugenholtz P."/>
            <person name="Kyrpides N.C."/>
            <person name="Klenk H.-P."/>
            <person name="Brettin T."/>
        </authorList>
    </citation>
    <scope>NUCLEOTIDE SEQUENCE [LARGE SCALE GENOMIC DNA]</scope>
    <source>
        <strain evidence="4">DSM 17836 / JCM 10339 / NBRC 14399</strain>
    </source>
</reference>
<dbReference type="PANTHER" id="PTHR44196">
    <property type="entry name" value="DEHYDROGENASE/REDUCTASE SDR FAMILY MEMBER 7B"/>
    <property type="match status" value="1"/>
</dbReference>
<dbReference type="PANTHER" id="PTHR44196:SF1">
    <property type="entry name" value="DEHYDROGENASE_REDUCTASE SDR FAMILY MEMBER 7B"/>
    <property type="match status" value="1"/>
</dbReference>
<evidence type="ECO:0000256" key="2">
    <source>
        <dbReference type="ARBA" id="ARBA00023002"/>
    </source>
</evidence>
<dbReference type="AlphaFoldDB" id="D2PN51"/>
<reference evidence="4" key="1">
    <citation type="submission" date="2009-09" db="EMBL/GenBank/DDBJ databases">
        <title>The complete genome of Kribbella flavida DSM 17836.</title>
        <authorList>
            <consortium name="US DOE Joint Genome Institute (JGI-PGF)"/>
            <person name="Lucas S."/>
            <person name="Copeland A."/>
            <person name="Lapidus A."/>
            <person name="Glavina del Rio T."/>
            <person name="Dalin E."/>
            <person name="Tice H."/>
            <person name="Bruce D."/>
            <person name="Goodwin L."/>
            <person name="Pitluck S."/>
            <person name="Kyrpides N."/>
            <person name="Mavromatis K."/>
            <person name="Ivanova N."/>
            <person name="Saunders E."/>
            <person name="Brettin T."/>
            <person name="Detter J.C."/>
            <person name="Han C."/>
            <person name="Larimer F."/>
            <person name="Land M."/>
            <person name="Hauser L."/>
            <person name="Markowitz V."/>
            <person name="Cheng J.-F."/>
            <person name="Hugenholtz P."/>
            <person name="Woyke T."/>
            <person name="Wu D."/>
            <person name="Pukall R."/>
            <person name="Klenk H.-P."/>
            <person name="Eisen J.A."/>
        </authorList>
    </citation>
    <scope>NUCLEOTIDE SEQUENCE [LARGE SCALE GENOMIC DNA]</scope>
    <source>
        <strain evidence="4">DSM 17836 / JCM 10339 / NBRC 14399</strain>
    </source>
</reference>
<dbReference type="SUPFAM" id="SSF51735">
    <property type="entry name" value="NAD(P)-binding Rossmann-fold domains"/>
    <property type="match status" value="1"/>
</dbReference>
<dbReference type="Proteomes" id="UP000007967">
    <property type="component" value="Chromosome"/>
</dbReference>
<evidence type="ECO:0000313" key="3">
    <source>
        <dbReference type="EMBL" id="ADB34535.1"/>
    </source>
</evidence>
<keyword evidence="4" id="KW-1185">Reference proteome</keyword>